<keyword evidence="4" id="KW-1185">Reference proteome</keyword>
<dbReference type="InterPro" id="IPR012495">
    <property type="entry name" value="TadE-like_dom"/>
</dbReference>
<keyword evidence="1" id="KW-1133">Transmembrane helix</keyword>
<feature type="transmembrane region" description="Helical" evidence="1">
    <location>
        <begin position="20"/>
        <end position="42"/>
    </location>
</feature>
<dbReference type="AlphaFoldDB" id="A0A1J7BEL8"/>
<dbReference type="RefSeq" id="WP_071657096.1">
    <property type="nucleotide sequence ID" value="NZ_MLCF01000067.1"/>
</dbReference>
<dbReference type="Pfam" id="PF07811">
    <property type="entry name" value="TadE"/>
    <property type="match status" value="1"/>
</dbReference>
<evidence type="ECO:0000259" key="2">
    <source>
        <dbReference type="Pfam" id="PF07811"/>
    </source>
</evidence>
<dbReference type="Proteomes" id="UP000243342">
    <property type="component" value="Unassembled WGS sequence"/>
</dbReference>
<organism evidence="3 4">
    <name type="scientific">Mangrovactinospora gilvigrisea</name>
    <dbReference type="NCBI Taxonomy" id="1428644"/>
    <lineage>
        <taxon>Bacteria</taxon>
        <taxon>Bacillati</taxon>
        <taxon>Actinomycetota</taxon>
        <taxon>Actinomycetes</taxon>
        <taxon>Kitasatosporales</taxon>
        <taxon>Streptomycetaceae</taxon>
        <taxon>Mangrovactinospora</taxon>
    </lineage>
</organism>
<evidence type="ECO:0000256" key="1">
    <source>
        <dbReference type="SAM" id="Phobius"/>
    </source>
</evidence>
<reference evidence="3 4" key="1">
    <citation type="submission" date="2016-10" db="EMBL/GenBank/DDBJ databases">
        <title>Genome sequence of Streptomyces gilvigriseus MUSC 26.</title>
        <authorList>
            <person name="Lee L.-H."/>
            <person name="Ser H.-L."/>
        </authorList>
    </citation>
    <scope>NUCLEOTIDE SEQUENCE [LARGE SCALE GENOMIC DNA]</scope>
    <source>
        <strain evidence="3 4">MUSC 26</strain>
    </source>
</reference>
<dbReference type="OrthoDB" id="4869119at2"/>
<accession>A0A1J7BEL8</accession>
<comment type="caution">
    <text evidence="3">The sequence shown here is derived from an EMBL/GenBank/DDBJ whole genome shotgun (WGS) entry which is preliminary data.</text>
</comment>
<keyword evidence="1" id="KW-0472">Membrane</keyword>
<keyword evidence="1" id="KW-0812">Transmembrane</keyword>
<evidence type="ECO:0000313" key="4">
    <source>
        <dbReference type="Proteomes" id="UP000243342"/>
    </source>
</evidence>
<dbReference type="STRING" id="1428644.BIV57_13365"/>
<gene>
    <name evidence="3" type="ORF">BIV57_13365</name>
</gene>
<proteinExistence type="predicted"/>
<feature type="domain" description="TadE-like" evidence="2">
    <location>
        <begin position="14"/>
        <end position="56"/>
    </location>
</feature>
<name>A0A1J7BEL8_9ACTN</name>
<dbReference type="EMBL" id="MLCF01000067">
    <property type="protein sequence ID" value="OIV37021.1"/>
    <property type="molecule type" value="Genomic_DNA"/>
</dbReference>
<evidence type="ECO:0000313" key="3">
    <source>
        <dbReference type="EMBL" id="OIV37021.1"/>
    </source>
</evidence>
<sequence>MRLIRHGRGAGSRGSLSLEAAILAPVIFGILGLAIMAGRVALARSAVDLAARSAAREASLARTAGDASARGHAMAVQVLGQQHLKCADSGVNINVNGFSTPLGTSGMVTAGVRCTENLSDVMFGVPLPGSVTLASTFSSPVDAYRER</sequence>
<protein>
    <recommendedName>
        <fullName evidence="2">TadE-like domain-containing protein</fullName>
    </recommendedName>
</protein>